<dbReference type="EMBL" id="CAFZ01000054">
    <property type="protein sequence ID" value="CCA69409.1"/>
    <property type="molecule type" value="Genomic_DNA"/>
</dbReference>
<evidence type="ECO:0000313" key="2">
    <source>
        <dbReference type="EMBL" id="CCA69409.1"/>
    </source>
</evidence>
<proteinExistence type="predicted"/>
<keyword evidence="3" id="KW-1185">Reference proteome</keyword>
<gene>
    <name evidence="2" type="ORF">PIIN_03309</name>
</gene>
<accession>G4TDL0</accession>
<comment type="caution">
    <text evidence="2">The sequence shown here is derived from an EMBL/GenBank/DDBJ whole genome shotgun (WGS) entry which is preliminary data.</text>
</comment>
<reference evidence="2 3" key="1">
    <citation type="journal article" date="2011" name="PLoS Pathog.">
        <title>Endophytic Life Strategies Decoded by Genome and Transcriptome Analyses of the Mutualistic Root Symbiont Piriformospora indica.</title>
        <authorList>
            <person name="Zuccaro A."/>
            <person name="Lahrmann U."/>
            <person name="Guldener U."/>
            <person name="Langen G."/>
            <person name="Pfiffi S."/>
            <person name="Biedenkopf D."/>
            <person name="Wong P."/>
            <person name="Samans B."/>
            <person name="Grimm C."/>
            <person name="Basiewicz M."/>
            <person name="Murat C."/>
            <person name="Martin F."/>
            <person name="Kogel K.H."/>
        </authorList>
    </citation>
    <scope>NUCLEOTIDE SEQUENCE [LARGE SCALE GENOMIC DNA]</scope>
    <source>
        <strain evidence="2 3">DSM 11827</strain>
    </source>
</reference>
<name>G4TDL0_SERID</name>
<evidence type="ECO:0000256" key="1">
    <source>
        <dbReference type="SAM" id="Coils"/>
    </source>
</evidence>
<dbReference type="HOGENOM" id="CLU_516894_0_0_1"/>
<protein>
    <submittedName>
        <fullName evidence="2">Uncharacterized protein</fullName>
    </submittedName>
</protein>
<evidence type="ECO:0000313" key="3">
    <source>
        <dbReference type="Proteomes" id="UP000007148"/>
    </source>
</evidence>
<dbReference type="AlphaFoldDB" id="G4TDL0"/>
<dbReference type="Proteomes" id="UP000007148">
    <property type="component" value="Unassembled WGS sequence"/>
</dbReference>
<dbReference type="InParanoid" id="G4TDL0"/>
<keyword evidence="1" id="KW-0175">Coiled coil</keyword>
<feature type="coiled-coil region" evidence="1">
    <location>
        <begin position="16"/>
        <end position="47"/>
    </location>
</feature>
<sequence>MFYGHPEHQPNAANLLWELIEQDERALQEVKEEEERLENEREGILAHLGVLANDTQVLGQLAEVALPNIKNIIDALKPEISALETKREDGHFSNYGGWLEKYKNYIKVTVGFMEEIQHHKTQQLVREYVEPESMARLKLDHIDGLLKETADRIQATSIRLQTKRLKLSKTPFSRLTDENWRLIFGYASISFHPHHAGEQVCDRSISTSIHALTRVCHRWYKVIYQSSKLWRRVYLNYEGLKNDSSRKLLNLILSKAAEYVGHILDALPTPYELAIRSLLMTNTRLLYHPRSLDTLEVVEATNVELVLETGRNLPNLKLLKLQANTSITPCTEFYDTYSKTSTIDLAGGSFHLPRRVPRLQPWDAHSIRGTLNSILSVFSPRVVFTQLSEITLRFPPEPANMPDLATWCSFLSSSKASTVTSLTLYPMENAKILSHYVTALHNLARLRVHGSSVDPLLKELTWQVEDERSKVLTFLSVLEIHDYDGRGSPVVEFYQSKLASSYRTLRTVRFANCPNIPQEIRQIFIDN</sequence>
<organism evidence="2 3">
    <name type="scientific">Serendipita indica (strain DSM 11827)</name>
    <name type="common">Root endophyte fungus</name>
    <name type="synonym">Piriformospora indica</name>
    <dbReference type="NCBI Taxonomy" id="1109443"/>
    <lineage>
        <taxon>Eukaryota</taxon>
        <taxon>Fungi</taxon>
        <taxon>Dikarya</taxon>
        <taxon>Basidiomycota</taxon>
        <taxon>Agaricomycotina</taxon>
        <taxon>Agaricomycetes</taxon>
        <taxon>Sebacinales</taxon>
        <taxon>Serendipitaceae</taxon>
        <taxon>Serendipita</taxon>
    </lineage>
</organism>